<evidence type="ECO:0000313" key="4">
    <source>
        <dbReference type="EMBL" id="MBD1600905.1"/>
    </source>
</evidence>
<dbReference type="Pfam" id="PF03969">
    <property type="entry name" value="AFG1_ATPase"/>
    <property type="match status" value="1"/>
</dbReference>
<keyword evidence="4" id="KW-0132">Cell division</keyword>
<dbReference type="PANTHER" id="PTHR12169">
    <property type="entry name" value="ATPASE N2B"/>
    <property type="match status" value="1"/>
</dbReference>
<keyword evidence="5" id="KW-1185">Reference proteome</keyword>
<gene>
    <name evidence="4" type="ORF">HAQ05_19690</name>
</gene>
<sequence length="379" mass="42550">MNETPDVPFKLPWRGKTRPAPLPPVPADGPGRAMIVHFERKAAQQHYTLSSGQWQVIDALARRTGPLLEAVAGKVGVPQSLYLYGKVGRGKSWLLDTFFQAVPIAAKRRVHFHVFFNQLHQGMFRHRESRDALGATLNELLQGCRLLCFDEFHVHDIGDAMLMTRLFKALFERGVLLIVTSNYPPLGLLPNPLYHERFLPVIRLINSDMQVQEVGGEQDYRALPSVGSGQRFTQGRYVWPGDAAQRQALGVPASGPGQVLQVGQRRLRVQAASQGFVRFTFSELFEQATAVMDYLALCDTYDDWTIDQLPLLDDCTVAVQQRFINLVDVLYDQDKRLTLISAYPLAQALQAKAIDLMRSQSRLSQLQPYGPLESPRQGA</sequence>
<proteinExistence type="predicted"/>
<evidence type="ECO:0000256" key="3">
    <source>
        <dbReference type="SAM" id="MobiDB-lite"/>
    </source>
</evidence>
<dbReference type="GO" id="GO:0051301">
    <property type="term" value="P:cell division"/>
    <property type="evidence" value="ECO:0007669"/>
    <property type="project" value="UniProtKB-KW"/>
</dbReference>
<evidence type="ECO:0000256" key="2">
    <source>
        <dbReference type="ARBA" id="ARBA00022840"/>
    </source>
</evidence>
<dbReference type="PANTHER" id="PTHR12169:SF6">
    <property type="entry name" value="AFG1-LIKE ATPASE"/>
    <property type="match status" value="1"/>
</dbReference>
<dbReference type="InterPro" id="IPR027417">
    <property type="entry name" value="P-loop_NTPase"/>
</dbReference>
<protein>
    <submittedName>
        <fullName evidence="4">Cell division protein ZapE</fullName>
    </submittedName>
</protein>
<dbReference type="SUPFAM" id="SSF52540">
    <property type="entry name" value="P-loop containing nucleoside triphosphate hydrolases"/>
    <property type="match status" value="1"/>
</dbReference>
<dbReference type="Gene3D" id="3.40.50.300">
    <property type="entry name" value="P-loop containing nucleotide triphosphate hydrolases"/>
    <property type="match status" value="1"/>
</dbReference>
<feature type="region of interest" description="Disordered" evidence="3">
    <location>
        <begin position="1"/>
        <end position="26"/>
    </location>
</feature>
<comment type="caution">
    <text evidence="4">The sequence shown here is derived from an EMBL/GenBank/DDBJ whole genome shotgun (WGS) entry which is preliminary data.</text>
</comment>
<dbReference type="InterPro" id="IPR005654">
    <property type="entry name" value="ATPase_AFG1-like"/>
</dbReference>
<evidence type="ECO:0000313" key="5">
    <source>
        <dbReference type="Proteomes" id="UP000805841"/>
    </source>
</evidence>
<dbReference type="EMBL" id="JAAOCA010000026">
    <property type="protein sequence ID" value="MBD1600905.1"/>
    <property type="molecule type" value="Genomic_DNA"/>
</dbReference>
<keyword evidence="2" id="KW-0067">ATP-binding</keyword>
<dbReference type="Proteomes" id="UP000805841">
    <property type="component" value="Unassembled WGS sequence"/>
</dbReference>
<dbReference type="NCBIfam" id="NF040713">
    <property type="entry name" value="ZapE"/>
    <property type="match status" value="1"/>
</dbReference>
<keyword evidence="1" id="KW-0547">Nucleotide-binding</keyword>
<name>A0ABR7Z5W3_9PSED</name>
<evidence type="ECO:0000256" key="1">
    <source>
        <dbReference type="ARBA" id="ARBA00022741"/>
    </source>
</evidence>
<accession>A0ABR7Z5W3</accession>
<keyword evidence="4" id="KW-0131">Cell cycle</keyword>
<reference evidence="4 5" key="1">
    <citation type="journal article" date="2020" name="Insects">
        <title>Bacteria Belonging to Pseudomonas typographi sp. nov. from the Bark Beetle Ips typographus Have Genomic Potential to Aid in the Host Ecology.</title>
        <authorList>
            <person name="Peral-Aranega E."/>
            <person name="Saati-Santamaria Z."/>
            <person name="Kolarik M."/>
            <person name="Rivas R."/>
            <person name="Garcia-Fraile P."/>
        </authorList>
    </citation>
    <scope>NUCLEOTIDE SEQUENCE [LARGE SCALE GENOMIC DNA]</scope>
    <source>
        <strain evidence="4 5">CA3A</strain>
    </source>
</reference>
<organism evidence="4 5">
    <name type="scientific">Pseudomonas typographi</name>
    <dbReference type="NCBI Taxonomy" id="2715964"/>
    <lineage>
        <taxon>Bacteria</taxon>
        <taxon>Pseudomonadati</taxon>
        <taxon>Pseudomonadota</taxon>
        <taxon>Gammaproteobacteria</taxon>
        <taxon>Pseudomonadales</taxon>
        <taxon>Pseudomonadaceae</taxon>
        <taxon>Pseudomonas</taxon>
    </lineage>
</organism>